<evidence type="ECO:0000313" key="4">
    <source>
        <dbReference type="Proteomes" id="UP001210502"/>
    </source>
</evidence>
<proteinExistence type="predicted"/>
<accession>A0AAW5Z0H2</accession>
<protein>
    <recommendedName>
        <fullName evidence="2">Mub B2-like domain-containing protein</fullName>
    </recommendedName>
</protein>
<comment type="caution">
    <text evidence="3">The sequence shown here is derived from an EMBL/GenBank/DDBJ whole genome shotgun (WGS) entry which is preliminary data.</text>
</comment>
<dbReference type="InterPro" id="IPR041495">
    <property type="entry name" value="Mub_B2"/>
</dbReference>
<feature type="domain" description="Mub B2-like" evidence="2">
    <location>
        <begin position="20"/>
        <end position="77"/>
    </location>
</feature>
<sequence>GKPGEPINPGKGSAVYPDGTDKAGLTDTVDRTISYKMSDGSKAPASVKDSLTFTASKEIDKVTGEVLSTEWSKNQDF</sequence>
<reference evidence="3" key="1">
    <citation type="submission" date="2023-01" db="EMBL/GenBank/DDBJ databases">
        <title>Sequencing of the bacterial strains from artisanal fermented milk Matsoni.</title>
        <authorList>
            <person name="Rozman V."/>
            <person name="Accetto T."/>
            <person name="Bogovic Matijasic B."/>
        </authorList>
    </citation>
    <scope>NUCLEOTIDE SEQUENCE</scope>
    <source>
        <strain evidence="3">Lbl333</strain>
    </source>
</reference>
<dbReference type="Proteomes" id="UP001210502">
    <property type="component" value="Unassembled WGS sequence"/>
</dbReference>
<evidence type="ECO:0000256" key="1">
    <source>
        <dbReference type="SAM" id="MobiDB-lite"/>
    </source>
</evidence>
<dbReference type="RefSeq" id="WP_271025157.1">
    <property type="nucleotide sequence ID" value="NZ_JAQIEY010000209.1"/>
</dbReference>
<evidence type="ECO:0000259" key="2">
    <source>
        <dbReference type="Pfam" id="PF17966"/>
    </source>
</evidence>
<gene>
    <name evidence="3" type="ORF">PF586_11100</name>
</gene>
<organism evidence="3 4">
    <name type="scientific">Lactobacillus delbrueckii</name>
    <dbReference type="NCBI Taxonomy" id="1584"/>
    <lineage>
        <taxon>Bacteria</taxon>
        <taxon>Bacillati</taxon>
        <taxon>Bacillota</taxon>
        <taxon>Bacilli</taxon>
        <taxon>Lactobacillales</taxon>
        <taxon>Lactobacillaceae</taxon>
        <taxon>Lactobacillus</taxon>
    </lineage>
</organism>
<dbReference type="Pfam" id="PF17966">
    <property type="entry name" value="Muc_B2"/>
    <property type="match status" value="1"/>
</dbReference>
<feature type="region of interest" description="Disordered" evidence="1">
    <location>
        <begin position="1"/>
        <end position="27"/>
    </location>
</feature>
<dbReference type="Gene3D" id="2.60.40.4300">
    <property type="match status" value="1"/>
</dbReference>
<dbReference type="AlphaFoldDB" id="A0AAW5Z0H2"/>
<feature type="non-terminal residue" evidence="3">
    <location>
        <position position="1"/>
    </location>
</feature>
<name>A0AAW5Z0H2_9LACO</name>
<evidence type="ECO:0000313" key="3">
    <source>
        <dbReference type="EMBL" id="MDA3768872.1"/>
    </source>
</evidence>
<dbReference type="EMBL" id="JAQIEY010000209">
    <property type="protein sequence ID" value="MDA3768872.1"/>
    <property type="molecule type" value="Genomic_DNA"/>
</dbReference>
<feature type="non-terminal residue" evidence="3">
    <location>
        <position position="77"/>
    </location>
</feature>